<dbReference type="GeneID" id="70239664"/>
<feature type="coiled-coil region" evidence="1">
    <location>
        <begin position="180"/>
        <end position="262"/>
    </location>
</feature>
<evidence type="ECO:0000313" key="4">
    <source>
        <dbReference type="Proteomes" id="UP001201262"/>
    </source>
</evidence>
<dbReference type="RefSeq" id="XP_046074369.1">
    <property type="nucleotide sequence ID" value="XM_046209377.1"/>
</dbReference>
<evidence type="ECO:0000313" key="3">
    <source>
        <dbReference type="EMBL" id="KAH8700663.1"/>
    </source>
</evidence>
<proteinExistence type="predicted"/>
<organism evidence="3 4">
    <name type="scientific">Talaromyces proteolyticus</name>
    <dbReference type="NCBI Taxonomy" id="1131652"/>
    <lineage>
        <taxon>Eukaryota</taxon>
        <taxon>Fungi</taxon>
        <taxon>Dikarya</taxon>
        <taxon>Ascomycota</taxon>
        <taxon>Pezizomycotina</taxon>
        <taxon>Eurotiomycetes</taxon>
        <taxon>Eurotiomycetidae</taxon>
        <taxon>Eurotiales</taxon>
        <taxon>Trichocomaceae</taxon>
        <taxon>Talaromyces</taxon>
        <taxon>Talaromyces sect. Bacilispori</taxon>
    </lineage>
</organism>
<dbReference type="EMBL" id="JAJTJA010000004">
    <property type="protein sequence ID" value="KAH8700663.1"/>
    <property type="molecule type" value="Genomic_DNA"/>
</dbReference>
<keyword evidence="1" id="KW-0175">Coiled coil</keyword>
<gene>
    <name evidence="3" type="ORF">BGW36DRAFT_133948</name>
</gene>
<dbReference type="Proteomes" id="UP001201262">
    <property type="component" value="Unassembled WGS sequence"/>
</dbReference>
<dbReference type="AlphaFoldDB" id="A0AAD4KTQ5"/>
<sequence>MATKSSFFSIQLTLSPTTNLGALRSKISNIEAPQPLNRTLPSLPSLASSLATKDSHPGSPQILQTPDPATNNVQVQYLRREVSAKNVALQALQRDYDNLLANASFQQTHHPASTTGADAPSSWAEERINLQYQVGDLQAQVNDLIKTREEAQKESIASRNQYLQIMSMSSQLQTQTAADVKRWQAEKEEWEKQRLNLLRTIQRLERQVRRTGTGADEDEQHVDDGSVNHLLRGDIEKLEQSCRFLENRMRELDQETAQLDGALRTALHISTSLREKLDQARSESRA</sequence>
<accession>A0AAD4KTQ5</accession>
<protein>
    <submittedName>
        <fullName evidence="3">Uncharacterized protein</fullName>
    </submittedName>
</protein>
<keyword evidence="4" id="KW-1185">Reference proteome</keyword>
<name>A0AAD4KTQ5_9EURO</name>
<reference evidence="3" key="1">
    <citation type="submission" date="2021-12" db="EMBL/GenBank/DDBJ databases">
        <title>Convergent genome expansion in fungi linked to evolution of root-endophyte symbiosis.</title>
        <authorList>
            <consortium name="DOE Joint Genome Institute"/>
            <person name="Ke Y.-H."/>
            <person name="Bonito G."/>
            <person name="Liao H.-L."/>
            <person name="Looney B."/>
            <person name="Rojas-Flechas A."/>
            <person name="Nash J."/>
            <person name="Hameed K."/>
            <person name="Schadt C."/>
            <person name="Martin F."/>
            <person name="Crous P.W."/>
            <person name="Miettinen O."/>
            <person name="Magnuson J.K."/>
            <person name="Labbe J."/>
            <person name="Jacobson D."/>
            <person name="Doktycz M.J."/>
            <person name="Veneault-Fourrey C."/>
            <person name="Kuo A."/>
            <person name="Mondo S."/>
            <person name="Calhoun S."/>
            <person name="Riley R."/>
            <person name="Ohm R."/>
            <person name="LaButti K."/>
            <person name="Andreopoulos B."/>
            <person name="Pangilinan J."/>
            <person name="Nolan M."/>
            <person name="Tritt A."/>
            <person name="Clum A."/>
            <person name="Lipzen A."/>
            <person name="Daum C."/>
            <person name="Barry K."/>
            <person name="Grigoriev I.V."/>
            <person name="Vilgalys R."/>
        </authorList>
    </citation>
    <scope>NUCLEOTIDE SEQUENCE</scope>
    <source>
        <strain evidence="3">PMI_201</strain>
    </source>
</reference>
<feature type="region of interest" description="Disordered" evidence="2">
    <location>
        <begin position="48"/>
        <end position="68"/>
    </location>
</feature>
<evidence type="ECO:0000256" key="2">
    <source>
        <dbReference type="SAM" id="MobiDB-lite"/>
    </source>
</evidence>
<evidence type="ECO:0000256" key="1">
    <source>
        <dbReference type="SAM" id="Coils"/>
    </source>
</evidence>
<comment type="caution">
    <text evidence="3">The sequence shown here is derived from an EMBL/GenBank/DDBJ whole genome shotgun (WGS) entry which is preliminary data.</text>
</comment>